<evidence type="ECO:0000313" key="2">
    <source>
        <dbReference type="EMBL" id="RLP70266.1"/>
    </source>
</evidence>
<comment type="caution">
    <text evidence="2">The sequence shown here is derived from an EMBL/GenBank/DDBJ whole genome shotgun (WGS) entry which is preliminary data.</text>
</comment>
<proteinExistence type="predicted"/>
<protein>
    <submittedName>
        <fullName evidence="2">Uncharacterized protein</fullName>
    </submittedName>
</protein>
<accession>A0A3L6ZQS4</accession>
<organism evidence="2 3">
    <name type="scientific">Mycetocola manganoxydans</name>
    <dbReference type="NCBI Taxonomy" id="699879"/>
    <lineage>
        <taxon>Bacteria</taxon>
        <taxon>Bacillati</taxon>
        <taxon>Actinomycetota</taxon>
        <taxon>Actinomycetes</taxon>
        <taxon>Micrococcales</taxon>
        <taxon>Microbacteriaceae</taxon>
        <taxon>Mycetocola</taxon>
    </lineage>
</organism>
<keyword evidence="3" id="KW-1185">Reference proteome</keyword>
<evidence type="ECO:0000313" key="3">
    <source>
        <dbReference type="Proteomes" id="UP000270299"/>
    </source>
</evidence>
<dbReference type="EMBL" id="RCUV01000011">
    <property type="protein sequence ID" value="RLP70266.1"/>
    <property type="molecule type" value="Genomic_DNA"/>
</dbReference>
<name>A0A3L6ZQS4_9MICO</name>
<evidence type="ECO:0000256" key="1">
    <source>
        <dbReference type="SAM" id="MobiDB-lite"/>
    </source>
</evidence>
<reference evidence="2 3" key="1">
    <citation type="submission" date="2018-10" db="EMBL/GenBank/DDBJ databases">
        <authorList>
            <person name="Li J."/>
        </authorList>
    </citation>
    <scope>NUCLEOTIDE SEQUENCE [LARGE SCALE GENOMIC DNA]</scope>
    <source>
        <strain evidence="2 3">CCTCC AB209002</strain>
    </source>
</reference>
<dbReference type="AlphaFoldDB" id="A0A3L6ZQS4"/>
<dbReference type="Proteomes" id="UP000270299">
    <property type="component" value="Unassembled WGS sequence"/>
</dbReference>
<gene>
    <name evidence="2" type="ORF">D9V29_10785</name>
</gene>
<feature type="region of interest" description="Disordered" evidence="1">
    <location>
        <begin position="1"/>
        <end position="81"/>
    </location>
</feature>
<feature type="compositionally biased region" description="Basic and acidic residues" evidence="1">
    <location>
        <begin position="34"/>
        <end position="54"/>
    </location>
</feature>
<sequence length="81" mass="8916">MTGGDPETVDMMGHQTAKNDPVIGEPVYNTNDAEDPRNAEILEEQHLDDRHATGEHYTPGIDPDVDASEGDPMVNLDDENR</sequence>